<dbReference type="GO" id="GO:0016705">
    <property type="term" value="F:oxidoreductase activity, acting on paired donors, with incorporation or reduction of molecular oxygen"/>
    <property type="evidence" value="ECO:0007669"/>
    <property type="project" value="InterPro"/>
</dbReference>
<dbReference type="InterPro" id="IPR036661">
    <property type="entry name" value="Luciferase-like_sf"/>
</dbReference>
<dbReference type="PANTHER" id="PTHR30137">
    <property type="entry name" value="LUCIFERASE-LIKE MONOOXYGENASE"/>
    <property type="match status" value="1"/>
</dbReference>
<dbReference type="RefSeq" id="WP_043868347.1">
    <property type="nucleotide sequence ID" value="NZ_CP004393.1"/>
</dbReference>
<dbReference type="InterPro" id="IPR022290">
    <property type="entry name" value="LLM_Atu2307-like"/>
</dbReference>
<name>A0A0B5DNU3_9RHOB</name>
<proteinExistence type="predicted"/>
<gene>
    <name evidence="4" type="ORF">P73_0538</name>
</gene>
<keyword evidence="5" id="KW-1185">Reference proteome</keyword>
<keyword evidence="2" id="KW-0503">Monooxygenase</keyword>
<reference evidence="4 5" key="1">
    <citation type="journal article" date="2014" name="Int. J. Syst. Evol. Microbiol.">
        <title>Celeribacter indicus sp. nov., a polycyclic aromatic hydrocarbon-degrading bacterium from deep-sea sediment and reclassification of Huaishuia halophila as Celeribacter halophilus comb. nov.</title>
        <authorList>
            <person name="Lai Q."/>
            <person name="Cao J."/>
            <person name="Yuan J."/>
            <person name="Li F."/>
            <person name="Shao Z."/>
        </authorList>
    </citation>
    <scope>NUCLEOTIDE SEQUENCE [LARGE SCALE GENOMIC DNA]</scope>
    <source>
        <strain evidence="4">P73</strain>
    </source>
</reference>
<dbReference type="KEGG" id="cid:P73_0538"/>
<dbReference type="Proteomes" id="UP000031521">
    <property type="component" value="Chromosome"/>
</dbReference>
<evidence type="ECO:0000256" key="1">
    <source>
        <dbReference type="ARBA" id="ARBA00023002"/>
    </source>
</evidence>
<feature type="domain" description="Luciferase-like" evidence="3">
    <location>
        <begin position="18"/>
        <end position="303"/>
    </location>
</feature>
<evidence type="ECO:0000259" key="3">
    <source>
        <dbReference type="Pfam" id="PF00296"/>
    </source>
</evidence>
<organism evidence="4 5">
    <name type="scientific">Celeribacter indicus</name>
    <dbReference type="NCBI Taxonomy" id="1208324"/>
    <lineage>
        <taxon>Bacteria</taxon>
        <taxon>Pseudomonadati</taxon>
        <taxon>Pseudomonadota</taxon>
        <taxon>Alphaproteobacteria</taxon>
        <taxon>Rhodobacterales</taxon>
        <taxon>Roseobacteraceae</taxon>
        <taxon>Celeribacter</taxon>
    </lineage>
</organism>
<dbReference type="InterPro" id="IPR050766">
    <property type="entry name" value="Bact_Lucif_Oxidored"/>
</dbReference>
<dbReference type="InterPro" id="IPR011251">
    <property type="entry name" value="Luciferase-like_dom"/>
</dbReference>
<dbReference type="EMBL" id="CP004393">
    <property type="protein sequence ID" value="AJE45253.1"/>
    <property type="molecule type" value="Genomic_DNA"/>
</dbReference>
<dbReference type="GO" id="GO:0005829">
    <property type="term" value="C:cytosol"/>
    <property type="evidence" value="ECO:0007669"/>
    <property type="project" value="TreeGrafter"/>
</dbReference>
<keyword evidence="1" id="KW-0560">Oxidoreductase</keyword>
<dbReference type="Gene3D" id="3.20.20.30">
    <property type="entry name" value="Luciferase-like domain"/>
    <property type="match status" value="1"/>
</dbReference>
<dbReference type="AlphaFoldDB" id="A0A0B5DNU3"/>
<dbReference type="GO" id="GO:0004497">
    <property type="term" value="F:monooxygenase activity"/>
    <property type="evidence" value="ECO:0007669"/>
    <property type="project" value="UniProtKB-KW"/>
</dbReference>
<dbReference type="OrthoDB" id="9803968at2"/>
<evidence type="ECO:0000256" key="2">
    <source>
        <dbReference type="ARBA" id="ARBA00023033"/>
    </source>
</evidence>
<sequence length="342" mass="37674">MALEFGIDTFGDVTWDDEGRDLSQAQVIRNVVAEGILADEVGLDVFGLGEHHRDDFAISAPEPVLAAIAAQTSRIRLTSAVTVLSSDDPIRVYQRFSTLQAISGGRAEITLGRGSFTESFPLFGHDLSDYEMLFEEKLEIIAALVQQGKVSFEGRHRRALKNQTVYPLPETPIPVWIGVGGSPDSVVRAASHNMPMALAIIGGNPARFKPYADLYREVREKMEAPALPLGCHSPGHVARTDREARDRFFEGYAIMHQRIGRSRGWPPLSRKAFDHEIDHGALYVGSPDTVAEKIAATVRVLGLDRFDLKYSAGPVSHDAMMDTIRLYGEDVVPRVRNILARG</sequence>
<dbReference type="HOGENOM" id="CLU_027853_8_0_5"/>
<dbReference type="SUPFAM" id="SSF51679">
    <property type="entry name" value="Bacterial luciferase-like"/>
    <property type="match status" value="1"/>
</dbReference>
<evidence type="ECO:0000313" key="5">
    <source>
        <dbReference type="Proteomes" id="UP000031521"/>
    </source>
</evidence>
<dbReference type="PANTHER" id="PTHR30137:SF8">
    <property type="entry name" value="BLR5498 PROTEIN"/>
    <property type="match status" value="1"/>
</dbReference>
<dbReference type="STRING" id="1208324.P73_0538"/>
<dbReference type="Pfam" id="PF00296">
    <property type="entry name" value="Bac_luciferase"/>
    <property type="match status" value="1"/>
</dbReference>
<accession>A0A0B5DNU3</accession>
<protein>
    <submittedName>
        <fullName evidence="4">Luciferase</fullName>
    </submittedName>
</protein>
<evidence type="ECO:0000313" key="4">
    <source>
        <dbReference type="EMBL" id="AJE45253.1"/>
    </source>
</evidence>
<dbReference type="NCBIfam" id="TIGR03858">
    <property type="entry name" value="LLM_2I7G"/>
    <property type="match status" value="1"/>
</dbReference>